<dbReference type="Proteomes" id="UP001595075">
    <property type="component" value="Unassembled WGS sequence"/>
</dbReference>
<evidence type="ECO:0000256" key="1">
    <source>
        <dbReference type="SAM" id="MobiDB-lite"/>
    </source>
</evidence>
<proteinExistence type="predicted"/>
<feature type="compositionally biased region" description="Low complexity" evidence="1">
    <location>
        <begin position="135"/>
        <end position="163"/>
    </location>
</feature>
<accession>A0ABR4C8Y4</accession>
<feature type="region of interest" description="Disordered" evidence="1">
    <location>
        <begin position="77"/>
        <end position="114"/>
    </location>
</feature>
<dbReference type="EMBL" id="JAZHXI010000011">
    <property type="protein sequence ID" value="KAL2066390.1"/>
    <property type="molecule type" value="Genomic_DNA"/>
</dbReference>
<gene>
    <name evidence="2" type="ORF">VTL71DRAFT_2461</name>
</gene>
<feature type="compositionally biased region" description="Low complexity" evidence="1">
    <location>
        <begin position="98"/>
        <end position="114"/>
    </location>
</feature>
<keyword evidence="3" id="KW-1185">Reference proteome</keyword>
<evidence type="ECO:0000313" key="3">
    <source>
        <dbReference type="Proteomes" id="UP001595075"/>
    </source>
</evidence>
<organism evidence="2 3">
    <name type="scientific">Oculimacula yallundae</name>
    <dbReference type="NCBI Taxonomy" id="86028"/>
    <lineage>
        <taxon>Eukaryota</taxon>
        <taxon>Fungi</taxon>
        <taxon>Dikarya</taxon>
        <taxon>Ascomycota</taxon>
        <taxon>Pezizomycotina</taxon>
        <taxon>Leotiomycetes</taxon>
        <taxon>Helotiales</taxon>
        <taxon>Ploettnerulaceae</taxon>
        <taxon>Oculimacula</taxon>
    </lineage>
</organism>
<feature type="region of interest" description="Disordered" evidence="1">
    <location>
        <begin position="129"/>
        <end position="171"/>
    </location>
</feature>
<protein>
    <submittedName>
        <fullName evidence="2">Uncharacterized protein</fullName>
    </submittedName>
</protein>
<evidence type="ECO:0000313" key="2">
    <source>
        <dbReference type="EMBL" id="KAL2066390.1"/>
    </source>
</evidence>
<sequence>METLENRCEIEYRRFAVRRSLMTVPIRRAGLDCTSSEACISLEGEIACWNPKNDDFHIADGSKGNFRTGDYILPDGQTGNLFTGPDPTPLSSTAAGASRTTVRSSNVASSTRSVSPIDAADVTAAGASPTTLADSAPKSSNPTATSPAAATTASNSATSTPNSGHQKRGRGQWVGAAVGLAGLLAL</sequence>
<name>A0ABR4C8Y4_9HELO</name>
<reference evidence="2 3" key="1">
    <citation type="journal article" date="2024" name="Commun. Biol.">
        <title>Comparative genomic analysis of thermophilic fungi reveals convergent evolutionary adaptations and gene losses.</title>
        <authorList>
            <person name="Steindorff A.S."/>
            <person name="Aguilar-Pontes M.V."/>
            <person name="Robinson A.J."/>
            <person name="Andreopoulos B."/>
            <person name="LaButti K."/>
            <person name="Kuo A."/>
            <person name="Mondo S."/>
            <person name="Riley R."/>
            <person name="Otillar R."/>
            <person name="Haridas S."/>
            <person name="Lipzen A."/>
            <person name="Grimwood J."/>
            <person name="Schmutz J."/>
            <person name="Clum A."/>
            <person name="Reid I.D."/>
            <person name="Moisan M.C."/>
            <person name="Butler G."/>
            <person name="Nguyen T.T.M."/>
            <person name="Dewar K."/>
            <person name="Conant G."/>
            <person name="Drula E."/>
            <person name="Henrissat B."/>
            <person name="Hansel C."/>
            <person name="Singer S."/>
            <person name="Hutchinson M.I."/>
            <person name="de Vries R.P."/>
            <person name="Natvig D.O."/>
            <person name="Powell A.J."/>
            <person name="Tsang A."/>
            <person name="Grigoriev I.V."/>
        </authorList>
    </citation>
    <scope>NUCLEOTIDE SEQUENCE [LARGE SCALE GENOMIC DNA]</scope>
    <source>
        <strain evidence="2 3">CBS 494.80</strain>
    </source>
</reference>
<comment type="caution">
    <text evidence="2">The sequence shown here is derived from an EMBL/GenBank/DDBJ whole genome shotgun (WGS) entry which is preliminary data.</text>
</comment>